<dbReference type="Proteomes" id="UP001301728">
    <property type="component" value="Unassembled WGS sequence"/>
</dbReference>
<name>A0ABU5U6J4_9CYAN</name>
<evidence type="ECO:0000256" key="4">
    <source>
        <dbReference type="ARBA" id="ARBA00022989"/>
    </source>
</evidence>
<dbReference type="RefSeq" id="WP_323276233.1">
    <property type="nucleotide sequence ID" value="NZ_JAYGHT010000194.1"/>
</dbReference>
<accession>A0ABU5U6J4</accession>
<keyword evidence="3 6" id="KW-0812">Transmembrane</keyword>
<keyword evidence="2" id="KW-1003">Cell membrane</keyword>
<reference evidence="7 8" key="1">
    <citation type="submission" date="2023-12" db="EMBL/GenBank/DDBJ databases">
        <title>Baltic Sea Cyanobacteria.</title>
        <authorList>
            <person name="Delbaje E."/>
            <person name="Fewer D.P."/>
            <person name="Shishido T.K."/>
        </authorList>
    </citation>
    <scope>NUCLEOTIDE SEQUENCE [LARGE SCALE GENOMIC DNA]</scope>
    <source>
        <strain evidence="7 8">CCNP 1315</strain>
    </source>
</reference>
<feature type="transmembrane region" description="Helical" evidence="6">
    <location>
        <begin position="121"/>
        <end position="140"/>
    </location>
</feature>
<evidence type="ECO:0000256" key="6">
    <source>
        <dbReference type="SAM" id="Phobius"/>
    </source>
</evidence>
<evidence type="ECO:0000256" key="2">
    <source>
        <dbReference type="ARBA" id="ARBA00022475"/>
    </source>
</evidence>
<evidence type="ECO:0000313" key="7">
    <source>
        <dbReference type="EMBL" id="MEA5522812.1"/>
    </source>
</evidence>
<dbReference type="Pfam" id="PF03706">
    <property type="entry name" value="LPG_synthase_TM"/>
    <property type="match status" value="1"/>
</dbReference>
<dbReference type="InterPro" id="IPR022791">
    <property type="entry name" value="L-PG_synthase/AglD"/>
</dbReference>
<sequence length="310" mass="34346">MKKLMSSLKPYLRWLILGLTAFFLVHTLKTNWQEIAEIQITSSGWLCLALAFLVTITAHFWSGWVWLLILREFKQTIKQRSGLQIYLKTNIAKYLPGNIWHFYGRITAVNKAGVSLGPATLSVLLEPLLMASAALLIALITAQQKYWGLQILCLLVVLTGVHPRILNPIVNHLRKIKWKVSSSENTSEFCYQLERYPLRPLLGEMGFVGLRGIGFLLTALALMPFTPQQIPLLVSAYSLAWLLGLIIPGAPGGLGVFEATTLALLDSHFSAGLLLSAVACYRVVSVLAETFGALFAGIDQHLVESHKPII</sequence>
<comment type="caution">
    <text evidence="7">The sequence shown here is derived from an EMBL/GenBank/DDBJ whole genome shotgun (WGS) entry which is preliminary data.</text>
</comment>
<keyword evidence="4 6" id="KW-1133">Transmembrane helix</keyword>
<proteinExistence type="predicted"/>
<feature type="transmembrane region" description="Helical" evidence="6">
    <location>
        <begin position="201"/>
        <end position="222"/>
    </location>
</feature>
<feature type="transmembrane region" description="Helical" evidence="6">
    <location>
        <begin position="43"/>
        <end position="70"/>
    </location>
</feature>
<keyword evidence="5 6" id="KW-0472">Membrane</keyword>
<evidence type="ECO:0000256" key="5">
    <source>
        <dbReference type="ARBA" id="ARBA00023136"/>
    </source>
</evidence>
<evidence type="ECO:0000256" key="1">
    <source>
        <dbReference type="ARBA" id="ARBA00004651"/>
    </source>
</evidence>
<organism evidence="7 8">
    <name type="scientific">Limnoraphis robusta CCNP1315</name>
    <dbReference type="NCBI Taxonomy" id="3110306"/>
    <lineage>
        <taxon>Bacteria</taxon>
        <taxon>Bacillati</taxon>
        <taxon>Cyanobacteriota</taxon>
        <taxon>Cyanophyceae</taxon>
        <taxon>Oscillatoriophycideae</taxon>
        <taxon>Oscillatoriales</taxon>
        <taxon>Sirenicapillariaceae</taxon>
        <taxon>Limnoraphis</taxon>
    </lineage>
</organism>
<feature type="transmembrane region" description="Helical" evidence="6">
    <location>
        <begin position="234"/>
        <end position="257"/>
    </location>
</feature>
<feature type="transmembrane region" description="Helical" evidence="6">
    <location>
        <begin position="146"/>
        <end position="166"/>
    </location>
</feature>
<protein>
    <submittedName>
        <fullName evidence="7">Lysylphosphatidylglycerol synthase domain-containing protein</fullName>
    </submittedName>
</protein>
<evidence type="ECO:0000313" key="8">
    <source>
        <dbReference type="Proteomes" id="UP001301728"/>
    </source>
</evidence>
<comment type="subcellular location">
    <subcellularLocation>
        <location evidence="1">Cell membrane</location>
        <topology evidence="1">Multi-pass membrane protein</topology>
    </subcellularLocation>
</comment>
<keyword evidence="8" id="KW-1185">Reference proteome</keyword>
<feature type="transmembrane region" description="Helical" evidence="6">
    <location>
        <begin position="269"/>
        <end position="298"/>
    </location>
</feature>
<gene>
    <name evidence="7" type="ORF">VB854_28170</name>
</gene>
<evidence type="ECO:0000256" key="3">
    <source>
        <dbReference type="ARBA" id="ARBA00022692"/>
    </source>
</evidence>
<dbReference type="EMBL" id="JAYGHT010000194">
    <property type="protein sequence ID" value="MEA5522812.1"/>
    <property type="molecule type" value="Genomic_DNA"/>
</dbReference>